<dbReference type="GO" id="GO:0016787">
    <property type="term" value="F:hydrolase activity"/>
    <property type="evidence" value="ECO:0007669"/>
    <property type="project" value="UniProtKB-KW"/>
</dbReference>
<comment type="cofactor">
    <cofactor evidence="1">
        <name>Mg(2+)</name>
        <dbReference type="ChEBI" id="CHEBI:18420"/>
    </cofactor>
</comment>
<keyword evidence="2" id="KW-0378">Hydrolase</keyword>
<evidence type="ECO:0000259" key="3">
    <source>
        <dbReference type="PROSITE" id="PS51462"/>
    </source>
</evidence>
<feature type="domain" description="Nudix hydrolase" evidence="3">
    <location>
        <begin position="66"/>
        <end position="197"/>
    </location>
</feature>
<dbReference type="AlphaFoldDB" id="A0A1Y5S3L0"/>
<dbReference type="PROSITE" id="PS51462">
    <property type="entry name" value="NUDIX"/>
    <property type="match status" value="1"/>
</dbReference>
<dbReference type="OrthoDB" id="9761969at2"/>
<reference evidence="4 5" key="1">
    <citation type="submission" date="2017-03" db="EMBL/GenBank/DDBJ databases">
        <authorList>
            <person name="Afonso C.L."/>
            <person name="Miller P.J."/>
            <person name="Scott M.A."/>
            <person name="Spackman E."/>
            <person name="Goraichik I."/>
            <person name="Dimitrov K.M."/>
            <person name="Suarez D.L."/>
            <person name="Swayne D.E."/>
        </authorList>
    </citation>
    <scope>NUCLEOTIDE SEQUENCE [LARGE SCALE GENOMIC DNA]</scope>
    <source>
        <strain evidence="4 5">CECT 7680</strain>
    </source>
</reference>
<accession>A0A1Y5S3L0</accession>
<evidence type="ECO:0000313" key="5">
    <source>
        <dbReference type="Proteomes" id="UP000193409"/>
    </source>
</evidence>
<dbReference type="SUPFAM" id="SSF55811">
    <property type="entry name" value="Nudix"/>
    <property type="match status" value="1"/>
</dbReference>
<dbReference type="EMBL" id="FWFQ01000007">
    <property type="protein sequence ID" value="SLN29252.1"/>
    <property type="molecule type" value="Genomic_DNA"/>
</dbReference>
<keyword evidence="5" id="KW-1185">Reference proteome</keyword>
<dbReference type="Gene3D" id="6.10.250.1120">
    <property type="match status" value="1"/>
</dbReference>
<dbReference type="InterPro" id="IPR015797">
    <property type="entry name" value="NUDIX_hydrolase-like_dom_sf"/>
</dbReference>
<dbReference type="PANTHER" id="PTHR43046">
    <property type="entry name" value="GDP-MANNOSE MANNOSYL HYDROLASE"/>
    <property type="match status" value="1"/>
</dbReference>
<dbReference type="InterPro" id="IPR000086">
    <property type="entry name" value="NUDIX_hydrolase_dom"/>
</dbReference>
<dbReference type="Pfam" id="PF12535">
    <property type="entry name" value="Nudix_N"/>
    <property type="match status" value="1"/>
</dbReference>
<dbReference type="RefSeq" id="WP_085867914.1">
    <property type="nucleotide sequence ID" value="NZ_FWFQ01000007.1"/>
</dbReference>
<dbReference type="Pfam" id="PF00293">
    <property type="entry name" value="NUDIX"/>
    <property type="match status" value="1"/>
</dbReference>
<dbReference type="CDD" id="cd04672">
    <property type="entry name" value="NUDIX_CDP-Chase_like"/>
    <property type="match status" value="1"/>
</dbReference>
<organism evidence="4 5">
    <name type="scientific">Pseudoruegeria aquimaris</name>
    <dbReference type="NCBI Taxonomy" id="393663"/>
    <lineage>
        <taxon>Bacteria</taxon>
        <taxon>Pseudomonadati</taxon>
        <taxon>Pseudomonadota</taxon>
        <taxon>Alphaproteobacteria</taxon>
        <taxon>Rhodobacterales</taxon>
        <taxon>Roseobacteraceae</taxon>
        <taxon>Pseudoruegeria</taxon>
    </lineage>
</organism>
<dbReference type="Proteomes" id="UP000193409">
    <property type="component" value="Unassembled WGS sequence"/>
</dbReference>
<sequence>MEDPRLTRLKRLQALAATGLHFTQDAYDRERYAEIGAIAEALLADLLSMPIPDLHGLPRPEEGYATPRVEVRGAVIRDGRILLVKEATDGLWSLPGGYCDVGLSPAENIEKEIREEAGLTVRARHLYLLRHKAKGPFPPDPRDFYKLYFLCEEAGAAEPSPAHETTEAAFFAPEALPPLSAVRVHASDIEMAFRHAADPARATDFDETAPIR</sequence>
<evidence type="ECO:0000256" key="2">
    <source>
        <dbReference type="ARBA" id="ARBA00022801"/>
    </source>
</evidence>
<proteinExistence type="predicted"/>
<evidence type="ECO:0000313" key="4">
    <source>
        <dbReference type="EMBL" id="SLN29252.1"/>
    </source>
</evidence>
<dbReference type="Gene3D" id="3.90.79.10">
    <property type="entry name" value="Nucleoside Triphosphate Pyrophosphohydrolase"/>
    <property type="match status" value="1"/>
</dbReference>
<dbReference type="InterPro" id="IPR059176">
    <property type="entry name" value="UDP-X_N"/>
</dbReference>
<protein>
    <recommendedName>
        <fullName evidence="3">Nudix hydrolase domain-containing protein</fullName>
    </recommendedName>
</protein>
<dbReference type="PANTHER" id="PTHR43046:SF16">
    <property type="entry name" value="ADP-RIBOSE PYROPHOSPHATASE YJHB-RELATED"/>
    <property type="match status" value="1"/>
</dbReference>
<gene>
    <name evidence="4" type="ORF">PSA7680_01362</name>
</gene>
<evidence type="ECO:0000256" key="1">
    <source>
        <dbReference type="ARBA" id="ARBA00001946"/>
    </source>
</evidence>
<name>A0A1Y5S3L0_9RHOB</name>